<dbReference type="InterPro" id="IPR019264">
    <property type="entry name" value="DUF2179"/>
</dbReference>
<feature type="transmembrane region" description="Helical" evidence="6">
    <location>
        <begin position="58"/>
        <end position="78"/>
    </location>
</feature>
<dbReference type="RefSeq" id="WP_207299917.1">
    <property type="nucleotide sequence ID" value="NZ_CP071444.1"/>
</dbReference>
<name>A0A974XF29_9FIRM</name>
<evidence type="ECO:0000259" key="9">
    <source>
        <dbReference type="Pfam" id="PF18955"/>
    </source>
</evidence>
<dbReference type="HAMAP" id="MF_01515">
    <property type="entry name" value="UPF0316"/>
    <property type="match status" value="1"/>
</dbReference>
<organism evidence="10 11">
    <name type="scientific">Alkalibacter rhizosphaerae</name>
    <dbReference type="NCBI Taxonomy" id="2815577"/>
    <lineage>
        <taxon>Bacteria</taxon>
        <taxon>Bacillati</taxon>
        <taxon>Bacillota</taxon>
        <taxon>Clostridia</taxon>
        <taxon>Eubacteriales</taxon>
        <taxon>Eubacteriaceae</taxon>
        <taxon>Alkalibacter</taxon>
    </lineage>
</organism>
<feature type="domain" description="DUF5698" evidence="9">
    <location>
        <begin position="19"/>
        <end position="75"/>
    </location>
</feature>
<dbReference type="Pfam" id="PF10035">
    <property type="entry name" value="DUF2179"/>
    <property type="match status" value="1"/>
</dbReference>
<keyword evidence="4 6" id="KW-1133">Transmembrane helix</keyword>
<dbReference type="GO" id="GO:0005886">
    <property type="term" value="C:plasma membrane"/>
    <property type="evidence" value="ECO:0007669"/>
    <property type="project" value="UniProtKB-SubCell"/>
</dbReference>
<dbReference type="NCBIfam" id="NF003194">
    <property type="entry name" value="PRK04164.1-5"/>
    <property type="match status" value="1"/>
</dbReference>
<proteinExistence type="inferred from homology"/>
<protein>
    <recommendedName>
        <fullName evidence="6">UPF0316 protein J0B03_00325</fullName>
    </recommendedName>
</protein>
<feature type="transmembrane region" description="Helical" evidence="6">
    <location>
        <begin position="6"/>
        <end position="26"/>
    </location>
</feature>
<dbReference type="PANTHER" id="PTHR40060:SF1">
    <property type="entry name" value="UPF0316 PROTEIN YEBE"/>
    <property type="match status" value="1"/>
</dbReference>
<dbReference type="KEGG" id="alka:J0B03_00325"/>
<dbReference type="CDD" id="cd16381">
    <property type="entry name" value="YitT_C_like_1"/>
    <property type="match status" value="1"/>
</dbReference>
<evidence type="ECO:0000256" key="7">
    <source>
        <dbReference type="SAM" id="MobiDB-lite"/>
    </source>
</evidence>
<accession>A0A974XF29</accession>
<dbReference type="InterPro" id="IPR044035">
    <property type="entry name" value="DUF5698"/>
</dbReference>
<evidence type="ECO:0000313" key="10">
    <source>
        <dbReference type="EMBL" id="QSX08576.1"/>
    </source>
</evidence>
<dbReference type="AlphaFoldDB" id="A0A974XF29"/>
<sequence>MKEILLIILLQLIYVPVFTLRTLFLVKNRISIAAVLGFVESLVYVFGLALVFSGDQGALAMFVYAAGFGVGILIGGFIENKMAIGYNSFIVNLMNRDEKLIDTLRLEGFGVTVYQGEGRDSTRYRLEILTKRNREDELLGIVEKFEPGAFIISYEPRKFRGGFMVNSMKRRRASFLKSKEKKDKLQSEDCNYEMRDKSCNKEE</sequence>
<comment type="similarity">
    <text evidence="6">Belongs to the UPF0316 family.</text>
</comment>
<keyword evidence="11" id="KW-1185">Reference proteome</keyword>
<dbReference type="Proteomes" id="UP000663499">
    <property type="component" value="Chromosome"/>
</dbReference>
<reference evidence="10" key="1">
    <citation type="submission" date="2021-03" db="EMBL/GenBank/DDBJ databases">
        <title>Alkalibacter marinus sp. nov., isolated from tidal flat sediment.</title>
        <authorList>
            <person name="Namirimu T."/>
            <person name="Yang J.-A."/>
            <person name="Yang S.-H."/>
            <person name="Kim Y.-J."/>
            <person name="Kwon K.K."/>
        </authorList>
    </citation>
    <scope>NUCLEOTIDE SEQUENCE</scope>
    <source>
        <strain evidence="10">ES005</strain>
    </source>
</reference>
<evidence type="ECO:0000256" key="3">
    <source>
        <dbReference type="ARBA" id="ARBA00022692"/>
    </source>
</evidence>
<evidence type="ECO:0000313" key="11">
    <source>
        <dbReference type="Proteomes" id="UP000663499"/>
    </source>
</evidence>
<feature type="transmembrane region" description="Helical" evidence="6">
    <location>
        <begin position="33"/>
        <end position="52"/>
    </location>
</feature>
<evidence type="ECO:0000256" key="1">
    <source>
        <dbReference type="ARBA" id="ARBA00004651"/>
    </source>
</evidence>
<evidence type="ECO:0000256" key="6">
    <source>
        <dbReference type="HAMAP-Rule" id="MF_01515"/>
    </source>
</evidence>
<feature type="region of interest" description="Disordered" evidence="7">
    <location>
        <begin position="177"/>
        <end position="203"/>
    </location>
</feature>
<dbReference type="Pfam" id="PF18955">
    <property type="entry name" value="DUF5698"/>
    <property type="match status" value="1"/>
</dbReference>
<evidence type="ECO:0000256" key="2">
    <source>
        <dbReference type="ARBA" id="ARBA00022475"/>
    </source>
</evidence>
<evidence type="ECO:0000259" key="8">
    <source>
        <dbReference type="Pfam" id="PF10035"/>
    </source>
</evidence>
<keyword evidence="2 6" id="KW-1003">Cell membrane</keyword>
<evidence type="ECO:0000256" key="4">
    <source>
        <dbReference type="ARBA" id="ARBA00022989"/>
    </source>
</evidence>
<dbReference type="PANTHER" id="PTHR40060">
    <property type="entry name" value="UPF0316 PROTEIN YEBE"/>
    <property type="match status" value="1"/>
</dbReference>
<dbReference type="InterPro" id="IPR022930">
    <property type="entry name" value="UPF0316"/>
</dbReference>
<keyword evidence="5 6" id="KW-0472">Membrane</keyword>
<gene>
    <name evidence="10" type="ORF">J0B03_00325</name>
</gene>
<dbReference type="EMBL" id="CP071444">
    <property type="protein sequence ID" value="QSX08576.1"/>
    <property type="molecule type" value="Genomic_DNA"/>
</dbReference>
<feature type="domain" description="DUF2179" evidence="8">
    <location>
        <begin position="109"/>
        <end position="161"/>
    </location>
</feature>
<comment type="subcellular location">
    <subcellularLocation>
        <location evidence="1 6">Cell membrane</location>
        <topology evidence="1 6">Multi-pass membrane protein</topology>
    </subcellularLocation>
</comment>
<keyword evidence="3 6" id="KW-0812">Transmembrane</keyword>
<evidence type="ECO:0000256" key="5">
    <source>
        <dbReference type="ARBA" id="ARBA00023136"/>
    </source>
</evidence>